<comment type="caution">
    <text evidence="2">The sequence shown here is derived from an EMBL/GenBank/DDBJ whole genome shotgun (WGS) entry which is preliminary data.</text>
</comment>
<evidence type="ECO:0000313" key="2">
    <source>
        <dbReference type="EMBL" id="RAK67282.1"/>
    </source>
</evidence>
<evidence type="ECO:0008006" key="4">
    <source>
        <dbReference type="Google" id="ProtNLM"/>
    </source>
</evidence>
<dbReference type="AlphaFoldDB" id="A0A328BIH3"/>
<dbReference type="EMBL" id="QFYS01000002">
    <property type="protein sequence ID" value="RAK67282.1"/>
    <property type="molecule type" value="Genomic_DNA"/>
</dbReference>
<evidence type="ECO:0000256" key="1">
    <source>
        <dbReference type="SAM" id="Phobius"/>
    </source>
</evidence>
<protein>
    <recommendedName>
        <fullName evidence="4">DUF1648 domain-containing protein</fullName>
    </recommendedName>
</protein>
<keyword evidence="1" id="KW-0812">Transmembrane</keyword>
<feature type="transmembrane region" description="Helical" evidence="1">
    <location>
        <begin position="88"/>
        <end position="108"/>
    </location>
</feature>
<accession>A0A328BIH3</accession>
<dbReference type="RefSeq" id="WP_111274893.1">
    <property type="nucleotide sequence ID" value="NZ_QFYS01000002.1"/>
</dbReference>
<reference evidence="2 3" key="1">
    <citation type="submission" date="2018-05" db="EMBL/GenBank/DDBJ databases">
        <authorList>
            <person name="Lanie J.A."/>
            <person name="Ng W.-L."/>
            <person name="Kazmierczak K.M."/>
            <person name="Andrzejewski T.M."/>
            <person name="Davidsen T.M."/>
            <person name="Wayne K.J."/>
            <person name="Tettelin H."/>
            <person name="Glass J.I."/>
            <person name="Rusch D."/>
            <person name="Podicherti R."/>
            <person name="Tsui H.-C.T."/>
            <person name="Winkler M.E."/>
        </authorList>
    </citation>
    <scope>NUCLEOTIDE SEQUENCE [LARGE SCALE GENOMIC DNA]</scope>
    <source>
        <strain evidence="2 3">BUT-10</strain>
    </source>
</reference>
<name>A0A328BIH3_9CAUL</name>
<evidence type="ECO:0000313" key="3">
    <source>
        <dbReference type="Proteomes" id="UP000249524"/>
    </source>
</evidence>
<gene>
    <name evidence="2" type="ORF">DJ019_04960</name>
</gene>
<sequence>MPLSVLSILGDAFWIVATAMIASATRGVWRALPADARLPMQWGLNGKVGWRARKAPALGLALGFAIVFGLVLSALARAPQFAPDELLILFLVRAATAPLFILVHMLWLRGVLRTLAAEGVLKP</sequence>
<organism evidence="2 3">
    <name type="scientific">Phenylobacterium kunshanense</name>
    <dbReference type="NCBI Taxonomy" id="1445034"/>
    <lineage>
        <taxon>Bacteria</taxon>
        <taxon>Pseudomonadati</taxon>
        <taxon>Pseudomonadota</taxon>
        <taxon>Alphaproteobacteria</taxon>
        <taxon>Caulobacterales</taxon>
        <taxon>Caulobacteraceae</taxon>
        <taxon>Phenylobacterium</taxon>
    </lineage>
</organism>
<feature type="transmembrane region" description="Helical" evidence="1">
    <location>
        <begin position="12"/>
        <end position="32"/>
    </location>
</feature>
<keyword evidence="3" id="KW-1185">Reference proteome</keyword>
<dbReference type="Proteomes" id="UP000249524">
    <property type="component" value="Unassembled WGS sequence"/>
</dbReference>
<proteinExistence type="predicted"/>
<dbReference type="OrthoDB" id="7190931at2"/>
<keyword evidence="1" id="KW-0472">Membrane</keyword>
<feature type="transmembrane region" description="Helical" evidence="1">
    <location>
        <begin position="57"/>
        <end position="76"/>
    </location>
</feature>
<keyword evidence="1" id="KW-1133">Transmembrane helix</keyword>